<keyword evidence="2" id="KW-1185">Reference proteome</keyword>
<evidence type="ECO:0000313" key="1">
    <source>
        <dbReference type="EMBL" id="THU41707.1"/>
    </source>
</evidence>
<comment type="caution">
    <text evidence="1">The sequence shown here is derived from an EMBL/GenBank/DDBJ whole genome shotgun (WGS) entry which is preliminary data.</text>
</comment>
<dbReference type="AlphaFoldDB" id="A0A4S8I104"/>
<organism evidence="1 2">
    <name type="scientific">Niastella caeni</name>
    <dbReference type="NCBI Taxonomy" id="2569763"/>
    <lineage>
        <taxon>Bacteria</taxon>
        <taxon>Pseudomonadati</taxon>
        <taxon>Bacteroidota</taxon>
        <taxon>Chitinophagia</taxon>
        <taxon>Chitinophagales</taxon>
        <taxon>Chitinophagaceae</taxon>
        <taxon>Niastella</taxon>
    </lineage>
</organism>
<dbReference type="OrthoDB" id="711735at2"/>
<dbReference type="EMBL" id="STFF01000001">
    <property type="protein sequence ID" value="THU41707.1"/>
    <property type="molecule type" value="Genomic_DNA"/>
</dbReference>
<proteinExistence type="predicted"/>
<name>A0A4S8I104_9BACT</name>
<accession>A0A4S8I104</accession>
<dbReference type="Proteomes" id="UP000306918">
    <property type="component" value="Unassembled WGS sequence"/>
</dbReference>
<protein>
    <submittedName>
        <fullName evidence="1">Uncharacterized protein</fullName>
    </submittedName>
</protein>
<reference evidence="1 2" key="1">
    <citation type="submission" date="2019-04" db="EMBL/GenBank/DDBJ databases">
        <title>Niastella caeni sp. nov., isolated from activated sludge.</title>
        <authorList>
            <person name="Sheng M."/>
        </authorList>
    </citation>
    <scope>NUCLEOTIDE SEQUENCE [LARGE SCALE GENOMIC DNA]</scope>
    <source>
        <strain evidence="1 2">HX-2-15</strain>
    </source>
</reference>
<dbReference type="RefSeq" id="WP_136576195.1">
    <property type="nucleotide sequence ID" value="NZ_STFF01000001.1"/>
</dbReference>
<gene>
    <name evidence="1" type="ORF">FAM09_06305</name>
</gene>
<evidence type="ECO:0000313" key="2">
    <source>
        <dbReference type="Proteomes" id="UP000306918"/>
    </source>
</evidence>
<sequence length="109" mass="12601">MQLSEENIPLVQQELSNDFNLPVTNNKQVLVEALAEGINHLIQTDFARLINMLYRIDISEKTLKETLEQQADTDAGVLIADLIIERQLKKLQMRAQFKPQQNIPDDDKW</sequence>